<comment type="subcellular location">
    <subcellularLocation>
        <location evidence="1">Cytoplasm</location>
    </subcellularLocation>
</comment>
<feature type="domain" description="Aminoacyl-transfer RNA synthetases class-II family profile" evidence="13">
    <location>
        <begin position="329"/>
        <end position="634"/>
    </location>
</feature>
<evidence type="ECO:0000313" key="14">
    <source>
        <dbReference type="EMBL" id="KAK8898910.1"/>
    </source>
</evidence>
<evidence type="ECO:0000256" key="10">
    <source>
        <dbReference type="ARBA" id="ARBA00029886"/>
    </source>
</evidence>
<evidence type="ECO:0000256" key="9">
    <source>
        <dbReference type="ARBA" id="ARBA00023146"/>
    </source>
</evidence>
<dbReference type="CDD" id="cd04323">
    <property type="entry name" value="AsnRS_cyto_like_N"/>
    <property type="match status" value="1"/>
</dbReference>
<dbReference type="Gene3D" id="2.40.50.140">
    <property type="entry name" value="Nucleic acid-binding proteins"/>
    <property type="match status" value="1"/>
</dbReference>
<comment type="similarity">
    <text evidence="2">Belongs to the class-II aminoacyl-tRNA synthetase family.</text>
</comment>
<comment type="catalytic activity">
    <reaction evidence="11">
        <text>tRNA(Asn) + L-asparagine + ATP = L-asparaginyl-tRNA(Asn) + AMP + diphosphate + H(+)</text>
        <dbReference type="Rhea" id="RHEA:11180"/>
        <dbReference type="Rhea" id="RHEA-COMP:9659"/>
        <dbReference type="Rhea" id="RHEA-COMP:9674"/>
        <dbReference type="ChEBI" id="CHEBI:15378"/>
        <dbReference type="ChEBI" id="CHEBI:30616"/>
        <dbReference type="ChEBI" id="CHEBI:33019"/>
        <dbReference type="ChEBI" id="CHEBI:58048"/>
        <dbReference type="ChEBI" id="CHEBI:78442"/>
        <dbReference type="ChEBI" id="CHEBI:78515"/>
        <dbReference type="ChEBI" id="CHEBI:456215"/>
        <dbReference type="EC" id="6.1.1.22"/>
    </reaction>
</comment>
<evidence type="ECO:0000259" key="13">
    <source>
        <dbReference type="PROSITE" id="PS50862"/>
    </source>
</evidence>
<keyword evidence="7" id="KW-0067">ATP-binding</keyword>
<comment type="caution">
    <text evidence="14">The sequence shown here is derived from an EMBL/GenBank/DDBJ whole genome shotgun (WGS) entry which is preliminary data.</text>
</comment>
<protein>
    <recommendedName>
        <fullName evidence="3">asparagine--tRNA ligase</fullName>
        <ecNumber evidence="3">6.1.1.22</ecNumber>
    </recommendedName>
    <alternativeName>
        <fullName evidence="10">Asparaginyl-tRNA synthetase</fullName>
    </alternativeName>
</protein>
<dbReference type="PROSITE" id="PS50862">
    <property type="entry name" value="AA_TRNA_LIGASE_II"/>
    <property type="match status" value="1"/>
</dbReference>
<dbReference type="EC" id="6.1.1.22" evidence="3"/>
<keyword evidence="4" id="KW-0963">Cytoplasm</keyword>
<proteinExistence type="inferred from homology"/>
<dbReference type="InterPro" id="IPR004522">
    <property type="entry name" value="Asn-tRNA-ligase"/>
</dbReference>
<evidence type="ECO:0000256" key="4">
    <source>
        <dbReference type="ARBA" id="ARBA00022490"/>
    </source>
</evidence>
<dbReference type="Pfam" id="PF00152">
    <property type="entry name" value="tRNA-synt_2"/>
    <property type="match status" value="1"/>
</dbReference>
<keyword evidence="9" id="KW-0030">Aminoacyl-tRNA synthetase</keyword>
<feature type="coiled-coil region" evidence="12">
    <location>
        <begin position="160"/>
        <end position="187"/>
    </location>
</feature>
<dbReference type="SUPFAM" id="SSF50249">
    <property type="entry name" value="Nucleic acid-binding proteins"/>
    <property type="match status" value="1"/>
</dbReference>
<organism evidence="14 15">
    <name type="scientific">Tritrichomonas musculus</name>
    <dbReference type="NCBI Taxonomy" id="1915356"/>
    <lineage>
        <taxon>Eukaryota</taxon>
        <taxon>Metamonada</taxon>
        <taxon>Parabasalia</taxon>
        <taxon>Tritrichomonadida</taxon>
        <taxon>Tritrichomonadidae</taxon>
        <taxon>Tritrichomonas</taxon>
    </lineage>
</organism>
<evidence type="ECO:0000256" key="6">
    <source>
        <dbReference type="ARBA" id="ARBA00022741"/>
    </source>
</evidence>
<dbReference type="PANTHER" id="PTHR22594:SF16">
    <property type="entry name" value="ASPARAGINE--TRNA LIGASE, CYTOPLASMIC"/>
    <property type="match status" value="1"/>
</dbReference>
<dbReference type="SUPFAM" id="SSF55681">
    <property type="entry name" value="Class II aaRS and biotin synthetases"/>
    <property type="match status" value="1"/>
</dbReference>
<accession>A0ABR2L9J8</accession>
<dbReference type="Pfam" id="PF20917">
    <property type="entry name" value="AsnRS_N"/>
    <property type="match status" value="1"/>
</dbReference>
<dbReference type="InterPro" id="IPR002312">
    <property type="entry name" value="Asp/Asn-tRNA-synth_IIb"/>
</dbReference>
<evidence type="ECO:0000256" key="12">
    <source>
        <dbReference type="SAM" id="Coils"/>
    </source>
</evidence>
<keyword evidence="12" id="KW-0175">Coiled coil</keyword>
<dbReference type="PRINTS" id="PR01042">
    <property type="entry name" value="TRNASYNTHASP"/>
</dbReference>
<dbReference type="InterPro" id="IPR004364">
    <property type="entry name" value="Aa-tRNA-synt_II"/>
</dbReference>
<keyword evidence="6" id="KW-0547">Nucleotide-binding</keyword>
<dbReference type="InterPro" id="IPR045864">
    <property type="entry name" value="aa-tRNA-synth_II/BPL/LPL"/>
</dbReference>
<keyword evidence="5" id="KW-0436">Ligase</keyword>
<name>A0ABR2L9J8_9EUKA</name>
<evidence type="ECO:0000256" key="11">
    <source>
        <dbReference type="ARBA" id="ARBA00047844"/>
    </source>
</evidence>
<sequence length="634" mass="72198">MTDTTITIKQWDFSHVAHSLQVIIDENHDVAIGSVIHIICQCLETIGWPLHPPSILKPAMDYLVAKNQERIEEIGDQFYSKAITEETALDHCRMLYTVQNYIIKPFQEFGTYPQEVPLSDANLKIFKDAQEKIAQLTQPATKSALKTNKKNLTRLFNTAKGRAENAAKKEAEEKEAAEKLAADIERAKSIVLEEDKSLPQSTTKKIGAIKADDGRVRVFGWVHRLRKQGQLFFFILRDGTGFLQCVLSGKLTQTVAALTIHVEATVMIVGTINKDERAPGGFELVADYWEMVGNAPSDFESIVSKDSSPDILLDNRHLVIRGENASSVLVVRDYLTRFIREHFFQHGVNEVVCPELVQTQCEGGATLFKLDYYGQPAYLTQSSQLYLETCLPSLGDVFCIQSSFRAEKSKTPRHLTEFTHIEAEYGFIDFNELMNRIEDLVYDVTNRLVQGITGEIIKKRNPQFKALQKPFKRITYLEAIAYCNEHKILKDPENPDDLFKYGDDIPELAERTMVDMIGVPTFMIRFPAEMKAFYMKKCADDTRLTESCDLLVPGVGEVVGGSMRMDQVDELLEAYEKNQLNPDPYYWYVDQRRYGTCPHGGFGLGTERLIRWILDIPHIRDCCLYPRLMNRCTP</sequence>
<reference evidence="14 15" key="1">
    <citation type="submission" date="2024-04" db="EMBL/GenBank/DDBJ databases">
        <title>Tritrichomonas musculus Genome.</title>
        <authorList>
            <person name="Alves-Ferreira E."/>
            <person name="Grigg M."/>
            <person name="Lorenzi H."/>
            <person name="Galac M."/>
        </authorList>
    </citation>
    <scope>NUCLEOTIDE SEQUENCE [LARGE SCALE GENOMIC DNA]</scope>
    <source>
        <strain evidence="14 15">EAF2021</strain>
    </source>
</reference>
<evidence type="ECO:0000313" key="15">
    <source>
        <dbReference type="Proteomes" id="UP001470230"/>
    </source>
</evidence>
<keyword evidence="15" id="KW-1185">Reference proteome</keyword>
<dbReference type="InterPro" id="IPR048952">
    <property type="entry name" value="AsnRS_N"/>
</dbReference>
<dbReference type="PANTHER" id="PTHR22594">
    <property type="entry name" value="ASPARTYL/LYSYL-TRNA SYNTHETASE"/>
    <property type="match status" value="1"/>
</dbReference>
<dbReference type="NCBIfam" id="TIGR00457">
    <property type="entry name" value="asnS"/>
    <property type="match status" value="1"/>
</dbReference>
<evidence type="ECO:0000256" key="2">
    <source>
        <dbReference type="ARBA" id="ARBA00008226"/>
    </source>
</evidence>
<dbReference type="InterPro" id="IPR012340">
    <property type="entry name" value="NA-bd_OB-fold"/>
</dbReference>
<dbReference type="InterPro" id="IPR006195">
    <property type="entry name" value="aa-tRNA-synth_II"/>
</dbReference>
<keyword evidence="8" id="KW-0648">Protein biosynthesis</keyword>
<evidence type="ECO:0000256" key="7">
    <source>
        <dbReference type="ARBA" id="ARBA00022840"/>
    </source>
</evidence>
<dbReference type="EMBL" id="JAPFFF010000001">
    <property type="protein sequence ID" value="KAK8898910.1"/>
    <property type="molecule type" value="Genomic_DNA"/>
</dbReference>
<gene>
    <name evidence="14" type="ORF">M9Y10_001202</name>
</gene>
<evidence type="ECO:0000256" key="3">
    <source>
        <dbReference type="ARBA" id="ARBA00012816"/>
    </source>
</evidence>
<dbReference type="Proteomes" id="UP001470230">
    <property type="component" value="Unassembled WGS sequence"/>
</dbReference>
<evidence type="ECO:0000256" key="8">
    <source>
        <dbReference type="ARBA" id="ARBA00022917"/>
    </source>
</evidence>
<dbReference type="Pfam" id="PF01336">
    <property type="entry name" value="tRNA_anti-codon"/>
    <property type="match status" value="1"/>
</dbReference>
<evidence type="ECO:0000256" key="1">
    <source>
        <dbReference type="ARBA" id="ARBA00004496"/>
    </source>
</evidence>
<dbReference type="Gene3D" id="3.30.930.10">
    <property type="entry name" value="Bira Bifunctional Protein, Domain 2"/>
    <property type="match status" value="1"/>
</dbReference>
<evidence type="ECO:0000256" key="5">
    <source>
        <dbReference type="ARBA" id="ARBA00022598"/>
    </source>
</evidence>
<dbReference type="InterPro" id="IPR004365">
    <property type="entry name" value="NA-bd_OB_tRNA"/>
</dbReference>